<evidence type="ECO:0000313" key="2">
    <source>
        <dbReference type="EMBL" id="JAD02597.1"/>
    </source>
</evidence>
<feature type="chain" id="PRO_5001982672" evidence="1">
    <location>
        <begin position="25"/>
        <end position="151"/>
    </location>
</feature>
<keyword evidence="2" id="KW-0808">Transferase</keyword>
<dbReference type="SUPFAM" id="SSF53756">
    <property type="entry name" value="UDP-Glycosyltransferase/glycogen phosphorylase"/>
    <property type="match status" value="1"/>
</dbReference>
<reference evidence="2" key="2">
    <citation type="journal article" date="2015" name="Gigascience">
        <title>Reconstructing a comprehensive transcriptome assembly of a white-pupal translocated strain of the pest fruit fly Bactrocera cucurbitae.</title>
        <authorList>
            <person name="Sim S.B."/>
            <person name="Calla B."/>
            <person name="Hall B."/>
            <person name="DeRego T."/>
            <person name="Geib S.M."/>
        </authorList>
    </citation>
    <scope>NUCLEOTIDE SEQUENCE</scope>
</reference>
<accession>A0A0A1WUQ4</accession>
<keyword evidence="1" id="KW-0732">Signal</keyword>
<dbReference type="GO" id="GO:0016740">
    <property type="term" value="F:transferase activity"/>
    <property type="evidence" value="ECO:0007669"/>
    <property type="project" value="UniProtKB-KW"/>
</dbReference>
<feature type="signal peptide" evidence="1">
    <location>
        <begin position="1"/>
        <end position="24"/>
    </location>
</feature>
<protein>
    <submittedName>
        <fullName evidence="2">Ecdysteroid UDP-glucosyltransferase</fullName>
    </submittedName>
</protein>
<organism evidence="2">
    <name type="scientific">Zeugodacus cucurbitae</name>
    <name type="common">Melon fruit fly</name>
    <name type="synonym">Bactrocera cucurbitae</name>
    <dbReference type="NCBI Taxonomy" id="28588"/>
    <lineage>
        <taxon>Eukaryota</taxon>
        <taxon>Metazoa</taxon>
        <taxon>Ecdysozoa</taxon>
        <taxon>Arthropoda</taxon>
        <taxon>Hexapoda</taxon>
        <taxon>Insecta</taxon>
        <taxon>Pterygota</taxon>
        <taxon>Neoptera</taxon>
        <taxon>Endopterygota</taxon>
        <taxon>Diptera</taxon>
        <taxon>Brachycera</taxon>
        <taxon>Muscomorpha</taxon>
        <taxon>Tephritoidea</taxon>
        <taxon>Tephritidae</taxon>
        <taxon>Zeugodacus</taxon>
        <taxon>Zeugodacus</taxon>
    </lineage>
</organism>
<gene>
    <name evidence="2" type="primary">EGT_0</name>
    <name evidence="2" type="ORF">g.49095</name>
</gene>
<reference evidence="2" key="1">
    <citation type="submission" date="2014-11" db="EMBL/GenBank/DDBJ databases">
        <authorList>
            <person name="Geib S."/>
        </authorList>
    </citation>
    <scope>NUCLEOTIDE SEQUENCE</scope>
</reference>
<proteinExistence type="predicted"/>
<dbReference type="AlphaFoldDB" id="A0A0A1WUQ4"/>
<evidence type="ECO:0000256" key="1">
    <source>
        <dbReference type="SAM" id="SignalP"/>
    </source>
</evidence>
<dbReference type="EMBL" id="GBXI01011695">
    <property type="protein sequence ID" value="JAD02597.1"/>
    <property type="molecule type" value="Transcribed_RNA"/>
</dbReference>
<name>A0A0A1WUQ4_ZEUCU</name>
<sequence>MHSKILFGLLALAVLAAQAPATDGAKILAVYAFPGKSHYIMHRVLINELIKHGHEITMITAFTLEPQKLGKNYTEILIEPVYDFWPEIHTKIGGKSIYDIRNELYIFLKMYEVLGLSTTEHTLKQPKISAIINAKQTQGVYDLLLVEQFYQ</sequence>